<feature type="compositionally biased region" description="Basic and acidic residues" evidence="1">
    <location>
        <begin position="307"/>
        <end position="352"/>
    </location>
</feature>
<dbReference type="STRING" id="1149755.A0A2J6R0Z9"/>
<evidence type="ECO:0000256" key="1">
    <source>
        <dbReference type="SAM" id="MobiDB-lite"/>
    </source>
</evidence>
<feature type="region of interest" description="Disordered" evidence="1">
    <location>
        <begin position="518"/>
        <end position="542"/>
    </location>
</feature>
<gene>
    <name evidence="2" type="ORF">L207DRAFT_572442</name>
</gene>
<accession>A0A2J6R0Z9</accession>
<name>A0A2J6R0Z9_HYAVF</name>
<feature type="compositionally biased region" description="Basic and acidic residues" evidence="1">
    <location>
        <begin position="364"/>
        <end position="402"/>
    </location>
</feature>
<organism evidence="2 3">
    <name type="scientific">Hyaloscypha variabilis (strain UAMH 11265 / GT02V1 / F)</name>
    <name type="common">Meliniomyces variabilis</name>
    <dbReference type="NCBI Taxonomy" id="1149755"/>
    <lineage>
        <taxon>Eukaryota</taxon>
        <taxon>Fungi</taxon>
        <taxon>Dikarya</taxon>
        <taxon>Ascomycota</taxon>
        <taxon>Pezizomycotina</taxon>
        <taxon>Leotiomycetes</taxon>
        <taxon>Helotiales</taxon>
        <taxon>Hyaloscyphaceae</taxon>
        <taxon>Hyaloscypha</taxon>
        <taxon>Hyaloscypha variabilis</taxon>
    </lineage>
</organism>
<reference evidence="2 3" key="1">
    <citation type="submission" date="2016-04" db="EMBL/GenBank/DDBJ databases">
        <title>A degradative enzymes factory behind the ericoid mycorrhizal symbiosis.</title>
        <authorList>
            <consortium name="DOE Joint Genome Institute"/>
            <person name="Martino E."/>
            <person name="Morin E."/>
            <person name="Grelet G."/>
            <person name="Kuo A."/>
            <person name="Kohler A."/>
            <person name="Daghino S."/>
            <person name="Barry K."/>
            <person name="Choi C."/>
            <person name="Cichocki N."/>
            <person name="Clum A."/>
            <person name="Copeland A."/>
            <person name="Hainaut M."/>
            <person name="Haridas S."/>
            <person name="Labutti K."/>
            <person name="Lindquist E."/>
            <person name="Lipzen A."/>
            <person name="Khouja H.-R."/>
            <person name="Murat C."/>
            <person name="Ohm R."/>
            <person name="Olson A."/>
            <person name="Spatafora J."/>
            <person name="Veneault-Fourrey C."/>
            <person name="Henrissat B."/>
            <person name="Grigoriev I."/>
            <person name="Martin F."/>
            <person name="Perotto S."/>
        </authorList>
    </citation>
    <scope>NUCLEOTIDE SEQUENCE [LARGE SCALE GENOMIC DNA]</scope>
    <source>
        <strain evidence="2 3">F</strain>
    </source>
</reference>
<dbReference type="AlphaFoldDB" id="A0A2J6R0Z9"/>
<evidence type="ECO:0000313" key="3">
    <source>
        <dbReference type="Proteomes" id="UP000235786"/>
    </source>
</evidence>
<evidence type="ECO:0000313" key="2">
    <source>
        <dbReference type="EMBL" id="PMD32185.1"/>
    </source>
</evidence>
<dbReference type="Proteomes" id="UP000235786">
    <property type="component" value="Unassembled WGS sequence"/>
</dbReference>
<sequence length="542" mass="63333">MSACARNKCKEKVWKYRSKNRDEQISSIHCKNHTCRSLSLPLAISNATDTEELQRVFCTEVAREGRRYCGEHLHCPVENCGRQRINMEKVRDPPLCMYHKCIEHDCPKAAANNSRKCQDHWDRCQLPLPGCRHQVAQKVDRKGSYCSDHTCEEKRCLILSYERWCPDHRPCAAAYCTRMVVRVETPFKQDLYCQDHWLVPCGACQANRVFNPAPVGETNCIAHRCRELGCGSQRVQRGSVDTFPKEYKEYCEKHNCHADDCPLPIFELEAEGKDASKYCQTHECECTTPSAESKKHQTSHIVTSTLEKLEMKKERDDDKQRKEKEIQDAMRAEEDEKRRKEKEREEKEKAEYLETITGMGEKIAGLEEELRKEQTERKKEQEKRANELSQSEKAKDHDEKTQTLETIKQMKRKIADLEAENKKEKMERSKEQQERADEERKRQEAQAEVESRNKEKLEKHVSTLTKLLDQKLEERESKPQADRAEWENFKDQIVSLVMKSQESERRSVFDNNMFSHIGAGVGSTRQSESNYGSLKTFKDRKN</sequence>
<feature type="region of interest" description="Disordered" evidence="1">
    <location>
        <begin position="290"/>
        <end position="461"/>
    </location>
</feature>
<feature type="compositionally biased region" description="Polar residues" evidence="1">
    <location>
        <begin position="523"/>
        <end position="533"/>
    </location>
</feature>
<protein>
    <submittedName>
        <fullName evidence="2">Uncharacterized protein</fullName>
    </submittedName>
</protein>
<feature type="compositionally biased region" description="Basic and acidic residues" evidence="1">
    <location>
        <begin position="413"/>
        <end position="461"/>
    </location>
</feature>
<dbReference type="EMBL" id="KZ613960">
    <property type="protein sequence ID" value="PMD32185.1"/>
    <property type="molecule type" value="Genomic_DNA"/>
</dbReference>
<dbReference type="OrthoDB" id="4746649at2759"/>
<keyword evidence="3" id="KW-1185">Reference proteome</keyword>
<proteinExistence type="predicted"/>